<sequence length="346" mass="38474">MTGAFDYGPEGAQEDLAYQDPHMLLGSAGLGQPFLCPLCPLLSGSVYDGQEHGLFMEKLEGRIRNHDREIEKMCNHHFQGFVDSITELLKVRGEAQKLKSQVIETNRRLQSDGKELLVTMEELKQCRLQQRNIATSIDKLTHCLPVLEMYSKLQEQMKAKRAGARSAARIDGARGRPKATLHGERGDRTVVYYPALRTLEQLEHTCLPQAGQYRFCSIMAENIPRLRTHIRDVSMSDLKDFLESIRKHSDKIGETAMKQGHALVPTFLTSSRPLHRSGPTCPVLGPLCGGTLWKQRAGCGRRARKEAGQGTELDGQGGSPLSEQDSGILDVEDEEDDEVTSEGPSH</sequence>
<evidence type="ECO:0000256" key="1">
    <source>
        <dbReference type="SAM" id="MobiDB-lite"/>
    </source>
</evidence>
<dbReference type="PANTHER" id="PTHR12702">
    <property type="entry name" value="SEC15"/>
    <property type="match status" value="1"/>
</dbReference>
<dbReference type="GO" id="GO:0000145">
    <property type="term" value="C:exocyst"/>
    <property type="evidence" value="ECO:0007669"/>
    <property type="project" value="TreeGrafter"/>
</dbReference>
<dbReference type="InterPro" id="IPR048359">
    <property type="entry name" value="EXOC6_Sec15_N"/>
</dbReference>
<name>A0A8T2P044_9TELE</name>
<feature type="region of interest" description="Disordered" evidence="1">
    <location>
        <begin position="303"/>
        <end position="346"/>
    </location>
</feature>
<feature type="domain" description="Exocyst complex component EXOC6/Sec15 N-terminal" evidence="2">
    <location>
        <begin position="58"/>
        <end position="161"/>
    </location>
</feature>
<accession>A0A8T2P044</accession>
<dbReference type="AlphaFoldDB" id="A0A8T2P044"/>
<evidence type="ECO:0000259" key="2">
    <source>
        <dbReference type="Pfam" id="PF20651"/>
    </source>
</evidence>
<dbReference type="GO" id="GO:0006886">
    <property type="term" value="P:intracellular protein transport"/>
    <property type="evidence" value="ECO:0007669"/>
    <property type="project" value="InterPro"/>
</dbReference>
<feature type="compositionally biased region" description="Acidic residues" evidence="1">
    <location>
        <begin position="330"/>
        <end position="340"/>
    </location>
</feature>
<protein>
    <recommendedName>
        <fullName evidence="2">Exocyst complex component EXOC6/Sec15 N-terminal domain-containing protein</fullName>
    </recommendedName>
</protein>
<dbReference type="GO" id="GO:0016020">
    <property type="term" value="C:membrane"/>
    <property type="evidence" value="ECO:0007669"/>
    <property type="project" value="TreeGrafter"/>
</dbReference>
<dbReference type="GO" id="GO:0090522">
    <property type="term" value="P:vesicle tethering involved in exocytosis"/>
    <property type="evidence" value="ECO:0007669"/>
    <property type="project" value="InterPro"/>
</dbReference>
<dbReference type="PANTHER" id="PTHR12702:SF3">
    <property type="entry name" value="EXOCYST COMPLEX COMPONENT 6B"/>
    <property type="match status" value="1"/>
</dbReference>
<gene>
    <name evidence="3" type="ORF">JZ751_008949</name>
</gene>
<dbReference type="OrthoDB" id="10267033at2759"/>
<organism evidence="3 4">
    <name type="scientific">Albula glossodonta</name>
    <name type="common">roundjaw bonefish</name>
    <dbReference type="NCBI Taxonomy" id="121402"/>
    <lineage>
        <taxon>Eukaryota</taxon>
        <taxon>Metazoa</taxon>
        <taxon>Chordata</taxon>
        <taxon>Craniata</taxon>
        <taxon>Vertebrata</taxon>
        <taxon>Euteleostomi</taxon>
        <taxon>Actinopterygii</taxon>
        <taxon>Neopterygii</taxon>
        <taxon>Teleostei</taxon>
        <taxon>Albuliformes</taxon>
        <taxon>Albulidae</taxon>
        <taxon>Albula</taxon>
    </lineage>
</organism>
<keyword evidence="4" id="KW-1185">Reference proteome</keyword>
<proteinExistence type="predicted"/>
<evidence type="ECO:0000313" key="4">
    <source>
        <dbReference type="Proteomes" id="UP000824540"/>
    </source>
</evidence>
<dbReference type="EMBL" id="JAFBMS010000017">
    <property type="protein sequence ID" value="KAG9345804.1"/>
    <property type="molecule type" value="Genomic_DNA"/>
</dbReference>
<reference evidence="3" key="1">
    <citation type="thesis" date="2021" institute="BYU ScholarsArchive" country="Provo, UT, USA">
        <title>Applications of and Algorithms for Genome Assembly and Genomic Analyses with an Emphasis on Marine Teleosts.</title>
        <authorList>
            <person name="Pickett B.D."/>
        </authorList>
    </citation>
    <scope>NUCLEOTIDE SEQUENCE</scope>
    <source>
        <strain evidence="3">HI-2016</strain>
    </source>
</reference>
<dbReference type="Proteomes" id="UP000824540">
    <property type="component" value="Unassembled WGS sequence"/>
</dbReference>
<dbReference type="InterPro" id="IPR007225">
    <property type="entry name" value="EXOC6/Sec15"/>
</dbReference>
<comment type="caution">
    <text evidence="3">The sequence shown here is derived from an EMBL/GenBank/DDBJ whole genome shotgun (WGS) entry which is preliminary data.</text>
</comment>
<feature type="domain" description="Exocyst complex component EXOC6/Sec15 N-terminal" evidence="2">
    <location>
        <begin position="192"/>
        <end position="257"/>
    </location>
</feature>
<dbReference type="GO" id="GO:0006893">
    <property type="term" value="P:Golgi to plasma membrane transport"/>
    <property type="evidence" value="ECO:0007669"/>
    <property type="project" value="TreeGrafter"/>
</dbReference>
<dbReference type="Pfam" id="PF20651">
    <property type="entry name" value="EXOC6_Sec15_N"/>
    <property type="match status" value="2"/>
</dbReference>
<evidence type="ECO:0000313" key="3">
    <source>
        <dbReference type="EMBL" id="KAG9345804.1"/>
    </source>
</evidence>